<dbReference type="Proteomes" id="UP001500416">
    <property type="component" value="Unassembled WGS sequence"/>
</dbReference>
<keyword evidence="1" id="KW-0472">Membrane</keyword>
<reference evidence="3" key="1">
    <citation type="journal article" date="2019" name="Int. J. Syst. Evol. Microbiol.">
        <title>The Global Catalogue of Microorganisms (GCM) 10K type strain sequencing project: providing services to taxonomists for standard genome sequencing and annotation.</title>
        <authorList>
            <consortium name="The Broad Institute Genomics Platform"/>
            <consortium name="The Broad Institute Genome Sequencing Center for Infectious Disease"/>
            <person name="Wu L."/>
            <person name="Ma J."/>
        </authorList>
    </citation>
    <scope>NUCLEOTIDE SEQUENCE [LARGE SCALE GENOMIC DNA]</scope>
    <source>
        <strain evidence="3">JCM 3380</strain>
    </source>
</reference>
<feature type="transmembrane region" description="Helical" evidence="1">
    <location>
        <begin position="524"/>
        <end position="547"/>
    </location>
</feature>
<organism evidence="2 3">
    <name type="scientific">Saccharothrix mutabilis subsp. mutabilis</name>
    <dbReference type="NCBI Taxonomy" id="66855"/>
    <lineage>
        <taxon>Bacteria</taxon>
        <taxon>Bacillati</taxon>
        <taxon>Actinomycetota</taxon>
        <taxon>Actinomycetes</taxon>
        <taxon>Pseudonocardiales</taxon>
        <taxon>Pseudonocardiaceae</taxon>
        <taxon>Saccharothrix</taxon>
    </lineage>
</organism>
<proteinExistence type="predicted"/>
<accession>A0ABP3DML3</accession>
<evidence type="ECO:0008006" key="4">
    <source>
        <dbReference type="Google" id="ProtNLM"/>
    </source>
</evidence>
<feature type="transmembrane region" description="Helical" evidence="1">
    <location>
        <begin position="447"/>
        <end position="477"/>
    </location>
</feature>
<dbReference type="InterPro" id="IPR027417">
    <property type="entry name" value="P-loop_NTPase"/>
</dbReference>
<dbReference type="Gene3D" id="3.40.50.300">
    <property type="entry name" value="P-loop containing nucleotide triphosphate hydrolases"/>
    <property type="match status" value="1"/>
</dbReference>
<protein>
    <recommendedName>
        <fullName evidence="4">NACHT domain-containing protein</fullName>
    </recommendedName>
</protein>
<keyword evidence="3" id="KW-1185">Reference proteome</keyword>
<dbReference type="RefSeq" id="WP_343935007.1">
    <property type="nucleotide sequence ID" value="NZ_BAAABU010000007.1"/>
</dbReference>
<feature type="transmembrane region" description="Helical" evidence="1">
    <location>
        <begin position="606"/>
        <end position="630"/>
    </location>
</feature>
<keyword evidence="1" id="KW-0812">Transmembrane</keyword>
<name>A0ABP3DML3_9PSEU</name>
<evidence type="ECO:0000313" key="2">
    <source>
        <dbReference type="EMBL" id="GAA0234109.1"/>
    </source>
</evidence>
<gene>
    <name evidence="2" type="ORF">GCM10010492_36190</name>
</gene>
<feature type="transmembrane region" description="Helical" evidence="1">
    <location>
        <begin position="37"/>
        <end position="61"/>
    </location>
</feature>
<evidence type="ECO:0000313" key="3">
    <source>
        <dbReference type="Proteomes" id="UP001500416"/>
    </source>
</evidence>
<keyword evidence="1" id="KW-1133">Transmembrane helix</keyword>
<comment type="caution">
    <text evidence="2">The sequence shown here is derived from an EMBL/GenBank/DDBJ whole genome shotgun (WGS) entry which is preliminary data.</text>
</comment>
<feature type="transmembrane region" description="Helical" evidence="1">
    <location>
        <begin position="498"/>
        <end position="518"/>
    </location>
</feature>
<evidence type="ECO:0000256" key="1">
    <source>
        <dbReference type="SAM" id="Phobius"/>
    </source>
</evidence>
<dbReference type="EMBL" id="BAAABU010000007">
    <property type="protein sequence ID" value="GAA0234109.1"/>
    <property type="molecule type" value="Genomic_DNA"/>
</dbReference>
<sequence length="674" mass="72012">MTLGRWWVVGGAFATGVVGVLVWLSGSEDTLERGDKLASVAGALMTFAGLVTSVIALVVALRAHRAADPRGAADALARSVARQWEREAAARGLTRPLDVPWASTTLPVAPAAAEVVGDPRVKRLRLRGTVADMARTFVGLPARQLVVIGAPGAGKTSAAILLTLSLVERRAPGDPVPLLLPLSTWDPAEPDLSTWIVRRLAADHPAFGANGAYGPAAARALVDGGMVLPVLDGLDEVAPAGRAAVARAVTTAVGRDRPLVLTARSAEYQEVISGSGTTIGRAAVVELGTVRAEAAADYLASGVPDGDHRWDAVLAELRRHPEGVLARALSTPLAVYLAKTAYAPSATDPADLLTSDTPEEVDRHLLDAYLPALYPEADRATRTRWLAFLARRLERKPGTDLSWWRLFLLLPRPDLVVPAGRGALLATLVAVLITVRITLRDWRAVPVWVLLVGAVAFALTAAVVGGAVGGLLGLLRFARDEERLVALPRFNTLGPRQVAGRLLLGAAVGAVIQTALSLVGVTGYGIWAGVWGGAAFGAVLSANLDMVPRIQVDVPVHPAVSLRADRRASIALAVWTALCTFFPLVVLDPRYAGSFHPKSVWPSALIAIALAVLWPLSCAWVKFGIARFWFWVFRKTPWRLMEFLEDAHRRGVLRQVGGSYQFRHLRIREYLAKK</sequence>
<feature type="transmembrane region" description="Helical" evidence="1">
    <location>
        <begin position="7"/>
        <end position="25"/>
    </location>
</feature>
<feature type="transmembrane region" description="Helical" evidence="1">
    <location>
        <begin position="568"/>
        <end position="586"/>
    </location>
</feature>
<feature type="transmembrane region" description="Helical" evidence="1">
    <location>
        <begin position="415"/>
        <end position="435"/>
    </location>
</feature>